<dbReference type="SUPFAM" id="SSF46689">
    <property type="entry name" value="Homeodomain-like"/>
    <property type="match status" value="1"/>
</dbReference>
<evidence type="ECO:0000256" key="2">
    <source>
        <dbReference type="RuleBase" id="RU000682"/>
    </source>
</evidence>
<proteinExistence type="predicted"/>
<feature type="domain" description="Homeobox" evidence="4">
    <location>
        <begin position="347"/>
        <end position="387"/>
    </location>
</feature>
<evidence type="ECO:0000259" key="4">
    <source>
        <dbReference type="Pfam" id="PF00046"/>
    </source>
</evidence>
<organism evidence="6">
    <name type="scientific">Caenorhabditis remanei</name>
    <name type="common">Caenorhabditis vulgaris</name>
    <dbReference type="NCBI Taxonomy" id="31234"/>
    <lineage>
        <taxon>Eukaryota</taxon>
        <taxon>Metazoa</taxon>
        <taxon>Ecdysozoa</taxon>
        <taxon>Nematoda</taxon>
        <taxon>Chromadorea</taxon>
        <taxon>Rhabditida</taxon>
        <taxon>Rhabditina</taxon>
        <taxon>Rhabditomorpha</taxon>
        <taxon>Rhabditoidea</taxon>
        <taxon>Rhabditidae</taxon>
        <taxon>Peloderinae</taxon>
        <taxon>Caenorhabditis</taxon>
    </lineage>
</organism>
<name>E3NK27_CAERE</name>
<feature type="region of interest" description="Disordered" evidence="3">
    <location>
        <begin position="260"/>
        <end position="333"/>
    </location>
</feature>
<gene>
    <name evidence="5" type="ORF">CRE_30241</name>
</gene>
<dbReference type="InterPro" id="IPR001356">
    <property type="entry name" value="HD"/>
</dbReference>
<accession>E3NK27</accession>
<dbReference type="InParanoid" id="E3NK27"/>
<dbReference type="HOGENOM" id="CLU_605876_0_0_1"/>
<comment type="subcellular location">
    <subcellularLocation>
        <location evidence="1 2">Nucleus</location>
    </subcellularLocation>
</comment>
<dbReference type="InterPro" id="IPR009057">
    <property type="entry name" value="Homeodomain-like_sf"/>
</dbReference>
<dbReference type="Pfam" id="PF00046">
    <property type="entry name" value="Homeodomain"/>
    <property type="match status" value="1"/>
</dbReference>
<evidence type="ECO:0000256" key="1">
    <source>
        <dbReference type="ARBA" id="ARBA00004123"/>
    </source>
</evidence>
<keyword evidence="6" id="KW-1185">Reference proteome</keyword>
<evidence type="ECO:0000313" key="5">
    <source>
        <dbReference type="EMBL" id="EFP01595.1"/>
    </source>
</evidence>
<dbReference type="Proteomes" id="UP000008281">
    <property type="component" value="Unassembled WGS sequence"/>
</dbReference>
<keyword evidence="2" id="KW-0238">DNA-binding</keyword>
<feature type="compositionally biased region" description="Polar residues" evidence="3">
    <location>
        <begin position="322"/>
        <end position="333"/>
    </location>
</feature>
<feature type="region of interest" description="Disordered" evidence="3">
    <location>
        <begin position="362"/>
        <end position="391"/>
    </location>
</feature>
<dbReference type="GO" id="GO:0005634">
    <property type="term" value="C:nucleus"/>
    <property type="evidence" value="ECO:0007669"/>
    <property type="project" value="UniProtKB-SubCell"/>
</dbReference>
<evidence type="ECO:0000313" key="6">
    <source>
        <dbReference type="Proteomes" id="UP000008281"/>
    </source>
</evidence>
<evidence type="ECO:0000256" key="3">
    <source>
        <dbReference type="SAM" id="MobiDB-lite"/>
    </source>
</evidence>
<dbReference type="AlphaFoldDB" id="E3NK27"/>
<feature type="compositionally biased region" description="Basic and acidic residues" evidence="3">
    <location>
        <begin position="362"/>
        <end position="376"/>
    </location>
</feature>
<protein>
    <recommendedName>
        <fullName evidence="4">Homeobox domain-containing protein</fullName>
    </recommendedName>
</protein>
<dbReference type="GO" id="GO:0003677">
    <property type="term" value="F:DNA binding"/>
    <property type="evidence" value="ECO:0007669"/>
    <property type="project" value="UniProtKB-KW"/>
</dbReference>
<sequence>MNRQISLPVEILDMKIDVSLTCILCGTVALKKENEVARCNECQFKTEEFCKMKVNVLYSPVYYEVDLNTQAIRQFVTNVVKLAGKDQSEWMNINLERYWPTWRNKKVEMVLCLREETWSCIGIKGLEEDSKPVSYPQRQESRRRVSRKGEDNGFEYREVKVEEVEEPVYGPRQMSENMTVQGEEQAEGRKRRHEIGGGMRADEAVVRRNQRSRRGKAEHAVLSNIDDGDFENKVEHRTISEDFNDGRIREYDEMEYDNFEAEEGDGRQRMMENGDLSGGDGMDMDLDLGRNSEQESYEDDGDEEEYESDQQPKQKQTKKRSAPQTVRTVTTKTVSNNVQSVINATEPRREFSVHQKEVLNNEFKKDPCPSKKEYQRIAKKTQLTSKQASTD</sequence>
<feature type="compositionally biased region" description="Polar residues" evidence="3">
    <location>
        <begin position="381"/>
        <end position="391"/>
    </location>
</feature>
<dbReference type="EMBL" id="DS268776">
    <property type="protein sequence ID" value="EFP01595.1"/>
    <property type="molecule type" value="Genomic_DNA"/>
</dbReference>
<feature type="compositionally biased region" description="Acidic residues" evidence="3">
    <location>
        <begin position="295"/>
        <end position="308"/>
    </location>
</feature>
<dbReference type="CDD" id="cd00086">
    <property type="entry name" value="homeodomain"/>
    <property type="match status" value="1"/>
</dbReference>
<reference evidence="5" key="1">
    <citation type="submission" date="2007-07" db="EMBL/GenBank/DDBJ databases">
        <title>PCAP assembly of the Caenorhabditis remanei genome.</title>
        <authorList>
            <consortium name="The Caenorhabditis remanei Sequencing Consortium"/>
            <person name="Wilson R.K."/>
        </authorList>
    </citation>
    <scope>NUCLEOTIDE SEQUENCE [LARGE SCALE GENOMIC DNA]</scope>
    <source>
        <strain evidence="5">PB4641</strain>
    </source>
</reference>
<keyword evidence="2" id="KW-0539">Nucleus</keyword>
<keyword evidence="2" id="KW-0371">Homeobox</keyword>
<dbReference type="Gene3D" id="1.10.10.60">
    <property type="entry name" value="Homeodomain-like"/>
    <property type="match status" value="1"/>
</dbReference>